<accession>A0ABR1JQ99</accession>
<evidence type="ECO:0000256" key="3">
    <source>
        <dbReference type="PROSITE-ProRule" id="PRU00221"/>
    </source>
</evidence>
<dbReference type="EMBL" id="JBANRG010000006">
    <property type="protein sequence ID" value="KAK7465520.1"/>
    <property type="molecule type" value="Genomic_DNA"/>
</dbReference>
<dbReference type="Gene3D" id="2.130.10.10">
    <property type="entry name" value="YVTN repeat-like/Quinoprotein amine dehydrogenase"/>
    <property type="match status" value="2"/>
</dbReference>
<organism evidence="5 6">
    <name type="scientific">Marasmiellus scandens</name>
    <dbReference type="NCBI Taxonomy" id="2682957"/>
    <lineage>
        <taxon>Eukaryota</taxon>
        <taxon>Fungi</taxon>
        <taxon>Dikarya</taxon>
        <taxon>Basidiomycota</taxon>
        <taxon>Agaricomycotina</taxon>
        <taxon>Agaricomycetes</taxon>
        <taxon>Agaricomycetidae</taxon>
        <taxon>Agaricales</taxon>
        <taxon>Marasmiineae</taxon>
        <taxon>Omphalotaceae</taxon>
        <taxon>Marasmiellus</taxon>
    </lineage>
</organism>
<reference evidence="5 6" key="1">
    <citation type="submission" date="2024-01" db="EMBL/GenBank/DDBJ databases">
        <title>A draft genome for the cacao thread blight pathogen Marasmiellus scandens.</title>
        <authorList>
            <person name="Baruah I.K."/>
            <person name="Leung J."/>
            <person name="Bukari Y."/>
            <person name="Amoako-Attah I."/>
            <person name="Meinhardt L.W."/>
            <person name="Bailey B.A."/>
            <person name="Cohen S.P."/>
        </authorList>
    </citation>
    <scope>NUCLEOTIDE SEQUENCE [LARGE SCALE GENOMIC DNA]</scope>
    <source>
        <strain evidence="5 6">GH-19</strain>
    </source>
</reference>
<dbReference type="InterPro" id="IPR036322">
    <property type="entry name" value="WD40_repeat_dom_sf"/>
</dbReference>
<dbReference type="PROSITE" id="PS50082">
    <property type="entry name" value="WD_REPEATS_2"/>
    <property type="match status" value="2"/>
</dbReference>
<evidence type="ECO:0000256" key="1">
    <source>
        <dbReference type="ARBA" id="ARBA00022574"/>
    </source>
</evidence>
<sequence length="615" mass="69321">MDNNERSESPIDLSDNNVRIAILNLLATRTRVGSRSALAQFLGSSQFSFADDDEEEDADVVDDDGDDDYQDEEDYLDAEPYGAHRSQKLWTAPPTTPQQAGVDLLKSGEFGRVSPKIRARRGCNNLAKVINDRLSRPHPSLYKEDYAANVIPNSHGVIVANYDSNIYTAQFSRDSSFFYTCSQDFRLNLFDTTVPPIPRSLNSRNRSFEYDHLKTTMKLTRSIQGNHGRWTITDANLSPNNERIVYSSITSTAYMCSTIDDDPTQIPIPFHDSRRTRDDFWHSAGSCALYSCRFSADGNEIIAGGRGELYVYDLLANRRSVKISAHQDDINSCTWADTASGNVLVSASDDSFLKVWDRRSLGASQKPSGVLVGHTEGITYVSAKGDGRYVLSNGKDQAMRLWDLRKMRTSAEFDSFSDRSYGVPNFDYRYPSYPKPRYKAHPRDCSVMTYTGHSVLMTLIRCHFSPESTTGGQYLYSGSADGRVHIWSLDGTVVEVLDRRKSLPMSFEPSGPEYESNRDLDHTTCVRDVSWHSEQPVIISAAWESVRLGSTLARHEWKGLSKMLNSLPDWKEKQKQEAAERESVRRSPRLNRRMPGTYALLDDDGDDSDDEDYVG</sequence>
<dbReference type="InterPro" id="IPR001680">
    <property type="entry name" value="WD40_rpt"/>
</dbReference>
<name>A0ABR1JQ99_9AGAR</name>
<feature type="region of interest" description="Disordered" evidence="4">
    <location>
        <begin position="48"/>
        <end position="72"/>
    </location>
</feature>
<feature type="compositionally biased region" description="Basic and acidic residues" evidence="4">
    <location>
        <begin position="571"/>
        <end position="585"/>
    </location>
</feature>
<protein>
    <recommendedName>
        <fullName evidence="7">WD40 repeat-like protein</fullName>
    </recommendedName>
</protein>
<evidence type="ECO:0000313" key="5">
    <source>
        <dbReference type="EMBL" id="KAK7465520.1"/>
    </source>
</evidence>
<dbReference type="InterPro" id="IPR051859">
    <property type="entry name" value="DCAF"/>
</dbReference>
<comment type="caution">
    <text evidence="5">The sequence shown here is derived from an EMBL/GenBank/DDBJ whole genome shotgun (WGS) entry which is preliminary data.</text>
</comment>
<dbReference type="InterPro" id="IPR015943">
    <property type="entry name" value="WD40/YVTN_repeat-like_dom_sf"/>
</dbReference>
<dbReference type="PANTHER" id="PTHR19847">
    <property type="entry name" value="DDB1- AND CUL4-ASSOCIATED FACTOR 11"/>
    <property type="match status" value="1"/>
</dbReference>
<dbReference type="SMART" id="SM00320">
    <property type="entry name" value="WD40"/>
    <property type="match status" value="7"/>
</dbReference>
<feature type="compositionally biased region" description="Acidic residues" evidence="4">
    <location>
        <begin position="50"/>
        <end position="72"/>
    </location>
</feature>
<feature type="compositionally biased region" description="Acidic residues" evidence="4">
    <location>
        <begin position="601"/>
        <end position="615"/>
    </location>
</feature>
<feature type="repeat" description="WD" evidence="3">
    <location>
        <begin position="323"/>
        <end position="357"/>
    </location>
</feature>
<proteinExistence type="predicted"/>
<dbReference type="PRINTS" id="PR00320">
    <property type="entry name" value="GPROTEINBRPT"/>
</dbReference>
<evidence type="ECO:0008006" key="7">
    <source>
        <dbReference type="Google" id="ProtNLM"/>
    </source>
</evidence>
<dbReference type="PANTHER" id="PTHR19847:SF7">
    <property type="entry name" value="DDB1- AND CUL4-ASSOCIATED FACTOR 11"/>
    <property type="match status" value="1"/>
</dbReference>
<evidence type="ECO:0000256" key="4">
    <source>
        <dbReference type="SAM" id="MobiDB-lite"/>
    </source>
</evidence>
<keyword evidence="1 3" id="KW-0853">WD repeat</keyword>
<keyword evidence="6" id="KW-1185">Reference proteome</keyword>
<dbReference type="SUPFAM" id="SSF50978">
    <property type="entry name" value="WD40 repeat-like"/>
    <property type="match status" value="1"/>
</dbReference>
<evidence type="ECO:0000313" key="6">
    <source>
        <dbReference type="Proteomes" id="UP001498398"/>
    </source>
</evidence>
<gene>
    <name evidence="5" type="ORF">VKT23_005494</name>
</gene>
<dbReference type="Pfam" id="PF00400">
    <property type="entry name" value="WD40"/>
    <property type="match status" value="4"/>
</dbReference>
<keyword evidence="2" id="KW-0677">Repeat</keyword>
<dbReference type="InterPro" id="IPR020472">
    <property type="entry name" value="WD40_PAC1"/>
</dbReference>
<feature type="repeat" description="WD" evidence="3">
    <location>
        <begin position="371"/>
        <end position="412"/>
    </location>
</feature>
<dbReference type="PROSITE" id="PS50294">
    <property type="entry name" value="WD_REPEATS_REGION"/>
    <property type="match status" value="2"/>
</dbReference>
<dbReference type="Proteomes" id="UP001498398">
    <property type="component" value="Unassembled WGS sequence"/>
</dbReference>
<evidence type="ECO:0000256" key="2">
    <source>
        <dbReference type="ARBA" id="ARBA00022737"/>
    </source>
</evidence>
<feature type="region of interest" description="Disordered" evidence="4">
    <location>
        <begin position="571"/>
        <end position="615"/>
    </location>
</feature>